<dbReference type="OrthoDB" id="6355951at2759"/>
<organism evidence="2 3">
    <name type="scientific">Stichopus japonicus</name>
    <name type="common">Sea cucumber</name>
    <dbReference type="NCBI Taxonomy" id="307972"/>
    <lineage>
        <taxon>Eukaryota</taxon>
        <taxon>Metazoa</taxon>
        <taxon>Echinodermata</taxon>
        <taxon>Eleutherozoa</taxon>
        <taxon>Echinozoa</taxon>
        <taxon>Holothuroidea</taxon>
        <taxon>Aspidochirotacea</taxon>
        <taxon>Aspidochirotida</taxon>
        <taxon>Stichopodidae</taxon>
        <taxon>Apostichopus</taxon>
    </lineage>
</organism>
<evidence type="ECO:0000313" key="2">
    <source>
        <dbReference type="EMBL" id="PIK46957.1"/>
    </source>
</evidence>
<dbReference type="EMBL" id="MRZV01000610">
    <property type="protein sequence ID" value="PIK46957.1"/>
    <property type="molecule type" value="Genomic_DNA"/>
</dbReference>
<dbReference type="Proteomes" id="UP000230750">
    <property type="component" value="Unassembled WGS sequence"/>
</dbReference>
<proteinExistence type="predicted"/>
<sequence length="343" mass="38470">MQDLNLQALDHKFTALKALKKSPKPCRPSEKASSEIHPTLLQDSCLNFSPGSNIHISTTDLQIKAMYVYAHRCLQLESQFSVHDVVYHHYRLQEAAGTFLDLIGHLEDVPVTRLGYSSLLPVVTPTISQLYLEASFALLRVNKFEEAEAICDILISRSEHCKVTSRGLFLDSSTAQTETRNSTEGEEGKVSTPVGFTEGQEDHSTEMVTDVRLDPQTVRDRSLTETLCLASAHLIKSECLMKMRNLSGSLESLDKALHILHECSFKEKEEDIAYSSSPVTKRRRLEPNQPESKNSQDMDRVKQDVRLLKGRAYNNKSFILIGQGNLHEALPVLLCSLECCPVQ</sequence>
<reference evidence="2 3" key="1">
    <citation type="journal article" date="2017" name="PLoS Biol.">
        <title>The sea cucumber genome provides insights into morphological evolution and visceral regeneration.</title>
        <authorList>
            <person name="Zhang X."/>
            <person name="Sun L."/>
            <person name="Yuan J."/>
            <person name="Sun Y."/>
            <person name="Gao Y."/>
            <person name="Zhang L."/>
            <person name="Li S."/>
            <person name="Dai H."/>
            <person name="Hamel J.F."/>
            <person name="Liu C."/>
            <person name="Yu Y."/>
            <person name="Liu S."/>
            <person name="Lin W."/>
            <person name="Guo K."/>
            <person name="Jin S."/>
            <person name="Xu P."/>
            <person name="Storey K.B."/>
            <person name="Huan P."/>
            <person name="Zhang T."/>
            <person name="Zhou Y."/>
            <person name="Zhang J."/>
            <person name="Lin C."/>
            <person name="Li X."/>
            <person name="Xing L."/>
            <person name="Huo D."/>
            <person name="Sun M."/>
            <person name="Wang L."/>
            <person name="Mercier A."/>
            <person name="Li F."/>
            <person name="Yang H."/>
            <person name="Xiang J."/>
        </authorList>
    </citation>
    <scope>NUCLEOTIDE SEQUENCE [LARGE SCALE GENOMIC DNA]</scope>
    <source>
        <strain evidence="2">Shaxun</strain>
        <tissue evidence="2">Muscle</tissue>
    </source>
</reference>
<name>A0A2G8KG39_STIJA</name>
<dbReference type="InterPro" id="IPR039684">
    <property type="entry name" value="FANCG"/>
</dbReference>
<dbReference type="GO" id="GO:0036297">
    <property type="term" value="P:interstrand cross-link repair"/>
    <property type="evidence" value="ECO:0007669"/>
    <property type="project" value="InterPro"/>
</dbReference>
<comment type="caution">
    <text evidence="2">The sequence shown here is derived from an EMBL/GenBank/DDBJ whole genome shotgun (WGS) entry which is preliminary data.</text>
</comment>
<dbReference type="PANTHER" id="PTHR15254">
    <property type="entry name" value="FANCONI ANEMIA GROUP G PROTEIN FAMILY MEMBER"/>
    <property type="match status" value="1"/>
</dbReference>
<gene>
    <name evidence="2" type="ORF">BSL78_16189</name>
</gene>
<keyword evidence="3" id="KW-1185">Reference proteome</keyword>
<dbReference type="SUPFAM" id="SSF48452">
    <property type="entry name" value="TPR-like"/>
    <property type="match status" value="1"/>
</dbReference>
<feature type="region of interest" description="Disordered" evidence="1">
    <location>
        <begin position="274"/>
        <end position="301"/>
    </location>
</feature>
<accession>A0A2G8KG39</accession>
<dbReference type="InterPro" id="IPR011990">
    <property type="entry name" value="TPR-like_helical_dom_sf"/>
</dbReference>
<feature type="region of interest" description="Disordered" evidence="1">
    <location>
        <begin position="174"/>
        <end position="203"/>
    </location>
</feature>
<evidence type="ECO:0000313" key="3">
    <source>
        <dbReference type="Proteomes" id="UP000230750"/>
    </source>
</evidence>
<protein>
    <submittedName>
        <fullName evidence="2">Uncharacterized protein</fullName>
    </submittedName>
</protein>
<evidence type="ECO:0000256" key="1">
    <source>
        <dbReference type="SAM" id="MobiDB-lite"/>
    </source>
</evidence>
<dbReference type="GO" id="GO:0043240">
    <property type="term" value="C:Fanconi anaemia nuclear complex"/>
    <property type="evidence" value="ECO:0007669"/>
    <property type="project" value="InterPro"/>
</dbReference>
<dbReference type="PANTHER" id="PTHR15254:SF2">
    <property type="entry name" value="FANCONI ANEMIA GROUP G PROTEIN"/>
    <property type="match status" value="1"/>
</dbReference>
<dbReference type="AlphaFoldDB" id="A0A2G8KG39"/>